<evidence type="ECO:0000256" key="7">
    <source>
        <dbReference type="SAM" id="MobiDB-lite"/>
    </source>
</evidence>
<feature type="compositionally biased region" description="Polar residues" evidence="7">
    <location>
        <begin position="134"/>
        <end position="166"/>
    </location>
</feature>
<evidence type="ECO:0000256" key="4">
    <source>
        <dbReference type="ARBA" id="ARBA00023163"/>
    </source>
</evidence>
<evidence type="ECO:0000313" key="9">
    <source>
        <dbReference type="Proteomes" id="UP000887540"/>
    </source>
</evidence>
<dbReference type="AlphaFoldDB" id="A0A914BYW5"/>
<sequence>MSKRWKIGLEITANKEILLEIHSQSGVRKFQCSLKDLGLGGDSQNSSGSMDAVSFDQTGYRSISSINAKLHVHATDKSFSETKEKAQKMQEEEQKKKAKEKKPDFSQSKNQRAIMSVGRNLPVSKKPGLPISIKPSNSSAPKVNGNNVPPKAQQSTPLTSKGQASGNKPIMDAVARLTSSMKTDLLKKPLRNRIIHLIAVGKYSSVEALIARLKQDGIPPSISDLESEVKMNISKVAQMNNNILQLKNSAISDLDTRWPWCNEDEKEKIRQLKSTADASSFVPSRKSGMAPMQAPSTTTISPKLQDKSEPIITTTDSKLQMQPTPSSTNSPKLQARSNVSPPLPQNVVSSPATKSNATVKRPLSSPKSSQKPKLPTEATMKKKPKLDASMDTLLDSLFADDQIEETRRLDATPTAHHEDDMPRRSSPITSNSLTEPSLPSRDWAAFYGEIEDYDEAQKYHKLFSSEYPLYTVLFKSLRQVANEFSELSEKYRSALNKEDKEKVEKEIQKKFAHYQHDPDFLLSRQRHADLRAKLEVLKKRVLDWESRKRSDSTFTNGTNGQNSNHYQDMLIF</sequence>
<evidence type="ECO:0000256" key="1">
    <source>
        <dbReference type="ARBA" id="ARBA00004123"/>
    </source>
</evidence>
<dbReference type="PROSITE" id="PS51980">
    <property type="entry name" value="OCEL"/>
    <property type="match status" value="1"/>
</dbReference>
<accession>A0A914BYW5</accession>
<evidence type="ECO:0000256" key="3">
    <source>
        <dbReference type="ARBA" id="ARBA00023015"/>
    </source>
</evidence>
<dbReference type="Pfam" id="PF07303">
    <property type="entry name" value="Occludin_ELL"/>
    <property type="match status" value="1"/>
</dbReference>
<feature type="region of interest" description="Disordered" evidence="7">
    <location>
        <begin position="272"/>
        <end position="387"/>
    </location>
</feature>
<organism evidence="9 10">
    <name type="scientific">Acrobeloides nanus</name>
    <dbReference type="NCBI Taxonomy" id="290746"/>
    <lineage>
        <taxon>Eukaryota</taxon>
        <taxon>Metazoa</taxon>
        <taxon>Ecdysozoa</taxon>
        <taxon>Nematoda</taxon>
        <taxon>Chromadorea</taxon>
        <taxon>Rhabditida</taxon>
        <taxon>Tylenchina</taxon>
        <taxon>Cephalobomorpha</taxon>
        <taxon>Cephaloboidea</taxon>
        <taxon>Cephalobidae</taxon>
        <taxon>Acrobeloides</taxon>
    </lineage>
</organism>
<proteinExistence type="inferred from homology"/>
<evidence type="ECO:0000313" key="10">
    <source>
        <dbReference type="WBParaSite" id="ACRNAN_Path_1320.g5192.t1"/>
    </source>
</evidence>
<dbReference type="Pfam" id="PF10390">
    <property type="entry name" value="ELL"/>
    <property type="match status" value="1"/>
</dbReference>
<dbReference type="GO" id="GO:0008023">
    <property type="term" value="C:transcription elongation factor complex"/>
    <property type="evidence" value="ECO:0007669"/>
    <property type="project" value="InterPro"/>
</dbReference>
<keyword evidence="4" id="KW-0804">Transcription</keyword>
<dbReference type="GO" id="GO:0042795">
    <property type="term" value="P:snRNA transcription by RNA polymerase II"/>
    <property type="evidence" value="ECO:0007669"/>
    <property type="project" value="TreeGrafter"/>
</dbReference>
<dbReference type="GO" id="GO:0006368">
    <property type="term" value="P:transcription elongation by RNA polymerase II"/>
    <property type="evidence" value="ECO:0007669"/>
    <property type="project" value="InterPro"/>
</dbReference>
<dbReference type="PANTHER" id="PTHR23288:SF17">
    <property type="entry name" value="RNA POLYMERASE II ELONGATION FACTOR ELL"/>
    <property type="match status" value="1"/>
</dbReference>
<name>A0A914BYW5_9BILA</name>
<keyword evidence="3" id="KW-0805">Transcription regulation</keyword>
<comment type="similarity">
    <text evidence="2 6">Belongs to the ELL/occludin family.</text>
</comment>
<keyword evidence="5" id="KW-0539">Nucleus</keyword>
<dbReference type="Gene3D" id="6.10.140.340">
    <property type="match status" value="1"/>
</dbReference>
<dbReference type="Proteomes" id="UP000887540">
    <property type="component" value="Unplaced"/>
</dbReference>
<evidence type="ECO:0000256" key="6">
    <source>
        <dbReference type="PROSITE-ProRule" id="PRU01324"/>
    </source>
</evidence>
<feature type="compositionally biased region" description="Polar residues" evidence="7">
    <location>
        <begin position="426"/>
        <end position="436"/>
    </location>
</feature>
<dbReference type="PANTHER" id="PTHR23288">
    <property type="entry name" value="OCCLUDIN AND RNA POLYMERASE II ELONGATION FACTOR ELL"/>
    <property type="match status" value="1"/>
</dbReference>
<feature type="compositionally biased region" description="Basic and acidic residues" evidence="7">
    <location>
        <begin position="408"/>
        <end position="423"/>
    </location>
</feature>
<feature type="domain" description="OCEL" evidence="8">
    <location>
        <begin position="441"/>
        <end position="549"/>
    </location>
</feature>
<evidence type="ECO:0000256" key="2">
    <source>
        <dbReference type="ARBA" id="ARBA00009171"/>
    </source>
</evidence>
<feature type="compositionally biased region" description="Polar residues" evidence="7">
    <location>
        <begin position="311"/>
        <end position="358"/>
    </location>
</feature>
<evidence type="ECO:0000259" key="8">
    <source>
        <dbReference type="PROSITE" id="PS51980"/>
    </source>
</evidence>
<feature type="region of interest" description="Disordered" evidence="7">
    <location>
        <begin position="408"/>
        <end position="436"/>
    </location>
</feature>
<dbReference type="WBParaSite" id="ACRNAN_Path_1320.g5192.t1">
    <property type="protein sequence ID" value="ACRNAN_Path_1320.g5192.t1"/>
    <property type="gene ID" value="ACRNAN_Path_1320.g5192"/>
</dbReference>
<dbReference type="InterPro" id="IPR031176">
    <property type="entry name" value="ELL/occludin"/>
</dbReference>
<dbReference type="SUPFAM" id="SSF144292">
    <property type="entry name" value="occludin/ELL-like"/>
    <property type="match status" value="1"/>
</dbReference>
<dbReference type="SUPFAM" id="SSF46785">
    <property type="entry name" value="Winged helix' DNA-binding domain"/>
    <property type="match status" value="1"/>
</dbReference>
<comment type="subcellular location">
    <subcellularLocation>
        <location evidence="1">Nucleus</location>
    </subcellularLocation>
</comment>
<reference evidence="10" key="1">
    <citation type="submission" date="2022-11" db="UniProtKB">
        <authorList>
            <consortium name="WormBaseParasite"/>
        </authorList>
    </citation>
    <scope>IDENTIFICATION</scope>
</reference>
<feature type="compositionally biased region" description="Polar residues" evidence="7">
    <location>
        <begin position="272"/>
        <end position="282"/>
    </location>
</feature>
<dbReference type="GO" id="GO:0032968">
    <property type="term" value="P:positive regulation of transcription elongation by RNA polymerase II"/>
    <property type="evidence" value="ECO:0007669"/>
    <property type="project" value="TreeGrafter"/>
</dbReference>
<dbReference type="InterPro" id="IPR036390">
    <property type="entry name" value="WH_DNA-bd_sf"/>
</dbReference>
<feature type="compositionally biased region" description="Basic and acidic residues" evidence="7">
    <location>
        <begin position="77"/>
        <end position="95"/>
    </location>
</feature>
<dbReference type="InterPro" id="IPR010844">
    <property type="entry name" value="Occludin_ELL"/>
</dbReference>
<dbReference type="GO" id="GO:0000987">
    <property type="term" value="F:cis-regulatory region sequence-specific DNA binding"/>
    <property type="evidence" value="ECO:0007669"/>
    <property type="project" value="TreeGrafter"/>
</dbReference>
<evidence type="ECO:0000256" key="5">
    <source>
        <dbReference type="ARBA" id="ARBA00023242"/>
    </source>
</evidence>
<feature type="region of interest" description="Disordered" evidence="7">
    <location>
        <begin position="77"/>
        <end position="167"/>
    </location>
</feature>
<dbReference type="InterPro" id="IPR019464">
    <property type="entry name" value="ELL_N"/>
</dbReference>
<keyword evidence="9" id="KW-1185">Reference proteome</keyword>
<dbReference type="InterPro" id="IPR042065">
    <property type="entry name" value="E3_ELL-like"/>
</dbReference>
<protein>
    <submittedName>
        <fullName evidence="10">OCEL domain-containing protein</fullName>
    </submittedName>
</protein>
<dbReference type="Gene3D" id="1.10.10.2670">
    <property type="entry name" value="E3 ubiquitin-protein ligase"/>
    <property type="match status" value="1"/>
</dbReference>
<feature type="compositionally biased region" description="Low complexity" evidence="7">
    <location>
        <begin position="360"/>
        <end position="375"/>
    </location>
</feature>